<evidence type="ECO:0000313" key="3">
    <source>
        <dbReference type="Proteomes" id="UP001348098"/>
    </source>
</evidence>
<feature type="compositionally biased region" description="Polar residues" evidence="1">
    <location>
        <begin position="109"/>
        <end position="132"/>
    </location>
</feature>
<dbReference type="EMBL" id="JAYKYQ010000002">
    <property type="protein sequence ID" value="MEB3509440.1"/>
    <property type="molecule type" value="Genomic_DNA"/>
</dbReference>
<sequence length="654" mass="67372">MPENSMEVDPVVLRQLEEQHRRVGRDITEWAKPPTEWLANFLPTYGKIAYPVYEALVRYYDARQRAGEALAKEHERTADSLRASADAYEQADEDFANQIRKSNDLFDQASPTGPGTSHSLPYPSQSTPTPSAATPGDGPATADPSSAQPSATDPTTARPTSTAPDGTQADPVGTSPGGPNGTSPTGTGVPGAPGAPGEQVGTNGAGTPNANGTTPPPGGPSSSGVTAPAAAGMPPGGVGPLNAGPEDRGATQPADGAGRSDASPIPVPAASPFAAAVASAKDKEAEPAYVVGSQVNDDLVLARTLLGSVLAAVDSPVGMAWSVAVMRGPGGVGVFITSNEGRGWLPAGLYLPREVSTPWNWDELLSADDGAGSPWEGVTDPARILAEFGLAWGAKANASLSALVSSGPIDPGLRSRFGEAAMEGLVGPSYDVDLRQFTPDTADRLGLAGSIAGLEHVSSVPDTGVRSRCVELAVDAHGQLGRSGPAPAEAATSRRVRERILADLQAGRPVARELWDELRDADDLLAASMLGQRVDVGRVEIGQLRLDAGTSPLRNMVFERRCNELVLLLADEPSRQTLRDAVYAHEQITLHPQFVSTPAPVSTTAQPERVARPAAVPSVTAPEVAGGPPPTVVAPPSTVVAPPTSPPSANSQRS</sequence>
<proteinExistence type="predicted"/>
<protein>
    <submittedName>
        <fullName evidence="2">Type VII secretion target</fullName>
    </submittedName>
</protein>
<feature type="region of interest" description="Disordered" evidence="1">
    <location>
        <begin position="598"/>
        <end position="654"/>
    </location>
</feature>
<feature type="compositionally biased region" description="Low complexity" evidence="1">
    <location>
        <begin position="220"/>
        <end position="233"/>
    </location>
</feature>
<organism evidence="2 3">
    <name type="scientific">Nocardia implantans</name>
    <dbReference type="NCBI Taxonomy" id="3108168"/>
    <lineage>
        <taxon>Bacteria</taxon>
        <taxon>Bacillati</taxon>
        <taxon>Actinomycetota</taxon>
        <taxon>Actinomycetes</taxon>
        <taxon>Mycobacteriales</taxon>
        <taxon>Nocardiaceae</taxon>
        <taxon>Nocardia</taxon>
    </lineage>
</organism>
<feature type="compositionally biased region" description="Polar residues" evidence="1">
    <location>
        <begin position="143"/>
        <end position="165"/>
    </location>
</feature>
<comment type="caution">
    <text evidence="2">The sequence shown here is derived from an EMBL/GenBank/DDBJ whole genome shotgun (WGS) entry which is preliminary data.</text>
</comment>
<feature type="compositionally biased region" description="Low complexity" evidence="1">
    <location>
        <begin position="181"/>
        <end position="213"/>
    </location>
</feature>
<gene>
    <name evidence="2" type="ORF">U3653_05370</name>
</gene>
<dbReference type="Pfam" id="PF10824">
    <property type="entry name" value="T7SS_ESX_EspC"/>
    <property type="match status" value="1"/>
</dbReference>
<accession>A0ABU6APY2</accession>
<evidence type="ECO:0000313" key="2">
    <source>
        <dbReference type="EMBL" id="MEB3509440.1"/>
    </source>
</evidence>
<dbReference type="InterPro" id="IPR022536">
    <property type="entry name" value="EspC"/>
</dbReference>
<reference evidence="2 3" key="1">
    <citation type="submission" date="2023-12" db="EMBL/GenBank/DDBJ databases">
        <title>novel species in genus Nocarida.</title>
        <authorList>
            <person name="Li Z."/>
        </authorList>
    </citation>
    <scope>NUCLEOTIDE SEQUENCE [LARGE SCALE GENOMIC DNA]</scope>
    <source>
        <strain evidence="2 3">CDC186</strain>
    </source>
</reference>
<evidence type="ECO:0000256" key="1">
    <source>
        <dbReference type="SAM" id="MobiDB-lite"/>
    </source>
</evidence>
<feature type="region of interest" description="Disordered" evidence="1">
    <location>
        <begin position="105"/>
        <end position="267"/>
    </location>
</feature>
<dbReference type="RefSeq" id="WP_195077501.1">
    <property type="nucleotide sequence ID" value="NZ_JAYESH010000001.1"/>
</dbReference>
<dbReference type="Proteomes" id="UP001348098">
    <property type="component" value="Unassembled WGS sequence"/>
</dbReference>
<name>A0ABU6APY2_9NOCA</name>
<keyword evidence="3" id="KW-1185">Reference proteome</keyword>